<evidence type="ECO:0000256" key="1">
    <source>
        <dbReference type="ARBA" id="ARBA00010201"/>
    </source>
</evidence>
<accession>A0A087H230</accession>
<name>A0A087H230_ARAAL</name>
<dbReference type="PANTHER" id="PTHR31423">
    <property type="entry name" value="YBAK DOMAIN-CONTAINING PROTEIN"/>
    <property type="match status" value="1"/>
</dbReference>
<evidence type="ECO:0000313" key="4">
    <source>
        <dbReference type="EMBL" id="KFK36182.1"/>
    </source>
</evidence>
<protein>
    <recommendedName>
        <fullName evidence="3">YbaK/aminoacyl-tRNA synthetase-associated domain-containing protein</fullName>
    </recommendedName>
</protein>
<dbReference type="InterPro" id="IPR036754">
    <property type="entry name" value="YbaK/aa-tRNA-synt-asso_dom_sf"/>
</dbReference>
<dbReference type="AlphaFoldDB" id="A0A087H230"/>
<evidence type="ECO:0000256" key="2">
    <source>
        <dbReference type="SAM" id="MobiDB-lite"/>
    </source>
</evidence>
<dbReference type="FunFam" id="3.90.960.10:FF:000005">
    <property type="entry name" value="Putative prolyl-tRNA synthetase"/>
    <property type="match status" value="1"/>
</dbReference>
<dbReference type="OMA" id="TQECCFF"/>
<dbReference type="InterPro" id="IPR007214">
    <property type="entry name" value="YbaK/aa-tRNA-synth-assoc-dom"/>
</dbReference>
<dbReference type="GO" id="GO:0002161">
    <property type="term" value="F:aminoacyl-tRNA deacylase activity"/>
    <property type="evidence" value="ECO:0007669"/>
    <property type="project" value="InterPro"/>
</dbReference>
<feature type="domain" description="YbaK/aminoacyl-tRNA synthetase-associated" evidence="3">
    <location>
        <begin position="97"/>
        <end position="224"/>
    </location>
</feature>
<reference evidence="5" key="1">
    <citation type="journal article" date="2015" name="Nat. Plants">
        <title>Genome expansion of Arabis alpina linked with retrotransposition and reduced symmetric DNA methylation.</title>
        <authorList>
            <person name="Willing E.M."/>
            <person name="Rawat V."/>
            <person name="Mandakova T."/>
            <person name="Maumus F."/>
            <person name="James G.V."/>
            <person name="Nordstroem K.J."/>
            <person name="Becker C."/>
            <person name="Warthmann N."/>
            <person name="Chica C."/>
            <person name="Szarzynska B."/>
            <person name="Zytnicki M."/>
            <person name="Albani M.C."/>
            <person name="Kiefer C."/>
            <person name="Bergonzi S."/>
            <person name="Castaings L."/>
            <person name="Mateos J.L."/>
            <person name="Berns M.C."/>
            <person name="Bujdoso N."/>
            <person name="Piofczyk T."/>
            <person name="de Lorenzo L."/>
            <person name="Barrero-Sicilia C."/>
            <person name="Mateos I."/>
            <person name="Piednoel M."/>
            <person name="Hagmann J."/>
            <person name="Chen-Min-Tao R."/>
            <person name="Iglesias-Fernandez R."/>
            <person name="Schuster S.C."/>
            <person name="Alonso-Blanco C."/>
            <person name="Roudier F."/>
            <person name="Carbonero P."/>
            <person name="Paz-Ares J."/>
            <person name="Davis S.J."/>
            <person name="Pecinka A."/>
            <person name="Quesneville H."/>
            <person name="Colot V."/>
            <person name="Lysak M.A."/>
            <person name="Weigel D."/>
            <person name="Coupland G."/>
            <person name="Schneeberger K."/>
        </authorList>
    </citation>
    <scope>NUCLEOTIDE SEQUENCE [LARGE SCALE GENOMIC DNA]</scope>
    <source>
        <strain evidence="5">cv. Pajares</strain>
    </source>
</reference>
<sequence length="381" mass="41931">MRGSFLSASIFTTTKSVGTNVPFYLQRIVILWVLGFAGKVKWALYLKAQSLGKTYFLFLCSPQILRFVIDTVPMGFSKDELLARLQELEIDYSKYEHPPVLTVEEQAKYVSSNEGALSKNLFLKDKKHRYYIVSAIEDTKVDMKVLSQRLGLGKGGIRMAPEEALGELLQVSLGCVTPFAVINESARDVSLLLDQNFKNQTRCIFHPLSNDVSISLNTLGLDKFLQSIGRDPVYVDLEANPAVGKDQPPDLAVYVPSASVILELPKTTPSVQAPPPNVSAKIKPTASGKASKPASNVKSVEDNSVPLAYKSPEKFVEEVLNKTSALLLSEMKGESVEHGVALVDTLRKRLTSELTHLAVLYKNTAYSEGFTAGKSYVPKRL</sequence>
<feature type="region of interest" description="Disordered" evidence="2">
    <location>
        <begin position="268"/>
        <end position="298"/>
    </location>
</feature>
<gene>
    <name evidence="4" type="ordered locus">AALP_Aa4g088800</name>
</gene>
<dbReference type="InterPro" id="IPR040285">
    <property type="entry name" value="ProX/PRXD1"/>
</dbReference>
<dbReference type="Gramene" id="KFK36182">
    <property type="protein sequence ID" value="KFK36182"/>
    <property type="gene ID" value="AALP_AA4G088800"/>
</dbReference>
<organism evidence="4 5">
    <name type="scientific">Arabis alpina</name>
    <name type="common">Alpine rock-cress</name>
    <dbReference type="NCBI Taxonomy" id="50452"/>
    <lineage>
        <taxon>Eukaryota</taxon>
        <taxon>Viridiplantae</taxon>
        <taxon>Streptophyta</taxon>
        <taxon>Embryophyta</taxon>
        <taxon>Tracheophyta</taxon>
        <taxon>Spermatophyta</taxon>
        <taxon>Magnoliopsida</taxon>
        <taxon>eudicotyledons</taxon>
        <taxon>Gunneridae</taxon>
        <taxon>Pentapetalae</taxon>
        <taxon>rosids</taxon>
        <taxon>malvids</taxon>
        <taxon>Brassicales</taxon>
        <taxon>Brassicaceae</taxon>
        <taxon>Arabideae</taxon>
        <taxon>Arabis</taxon>
    </lineage>
</organism>
<comment type="similarity">
    <text evidence="1">Belongs to the PRORSD1 family.</text>
</comment>
<keyword evidence="5" id="KW-1185">Reference proteome</keyword>
<dbReference type="EMBL" id="CM002872">
    <property type="protein sequence ID" value="KFK36182.1"/>
    <property type="molecule type" value="Genomic_DNA"/>
</dbReference>
<dbReference type="Pfam" id="PF04073">
    <property type="entry name" value="tRNA_edit"/>
    <property type="match status" value="1"/>
</dbReference>
<dbReference type="OrthoDB" id="424586at2759"/>
<dbReference type="eggNOG" id="ENOG502QT6S">
    <property type="taxonomic scope" value="Eukaryota"/>
</dbReference>
<dbReference type="Proteomes" id="UP000029120">
    <property type="component" value="Chromosome 4"/>
</dbReference>
<evidence type="ECO:0000313" key="5">
    <source>
        <dbReference type="Proteomes" id="UP000029120"/>
    </source>
</evidence>
<dbReference type="CDD" id="cd04335">
    <property type="entry name" value="PrdX_deacylase"/>
    <property type="match status" value="1"/>
</dbReference>
<dbReference type="Gene3D" id="3.90.960.10">
    <property type="entry name" value="YbaK/aminoacyl-tRNA synthetase-associated domain"/>
    <property type="match status" value="1"/>
</dbReference>
<proteinExistence type="inferred from homology"/>
<dbReference type="PANTHER" id="PTHR31423:SF3">
    <property type="entry name" value="PROLYL-TRNA SYNTHETASE ASSOCIATED DOMAIN-CONTAINING PROTEIN 1-RELATED"/>
    <property type="match status" value="1"/>
</dbReference>
<evidence type="ECO:0000259" key="3">
    <source>
        <dbReference type="Pfam" id="PF04073"/>
    </source>
</evidence>
<dbReference type="SUPFAM" id="SSF55826">
    <property type="entry name" value="YbaK/ProRS associated domain"/>
    <property type="match status" value="1"/>
</dbReference>